<dbReference type="GO" id="GO:0005886">
    <property type="term" value="C:plasma membrane"/>
    <property type="evidence" value="ECO:0007669"/>
    <property type="project" value="UniProtKB-SubCell"/>
</dbReference>
<evidence type="ECO:0000256" key="1">
    <source>
        <dbReference type="ARBA" id="ARBA00004651"/>
    </source>
</evidence>
<evidence type="ECO:0000256" key="5">
    <source>
        <dbReference type="ARBA" id="ARBA00022970"/>
    </source>
</evidence>
<evidence type="ECO:0000313" key="10">
    <source>
        <dbReference type="EMBL" id="GAJ13335.1"/>
    </source>
</evidence>
<name>X1VTL3_9ZZZZ</name>
<evidence type="ECO:0000256" key="2">
    <source>
        <dbReference type="ARBA" id="ARBA00022448"/>
    </source>
</evidence>
<evidence type="ECO:0008006" key="11">
    <source>
        <dbReference type="Google" id="ProtNLM"/>
    </source>
</evidence>
<keyword evidence="6 9" id="KW-1133">Transmembrane helix</keyword>
<evidence type="ECO:0000256" key="8">
    <source>
        <dbReference type="ARBA" id="ARBA00037998"/>
    </source>
</evidence>
<dbReference type="GO" id="GO:0022857">
    <property type="term" value="F:transmembrane transporter activity"/>
    <property type="evidence" value="ECO:0007669"/>
    <property type="project" value="InterPro"/>
</dbReference>
<comment type="similarity">
    <text evidence="8">Belongs to the binding-protein-dependent transport system permease family. LivHM subfamily.</text>
</comment>
<accession>X1VTL3</accession>
<organism evidence="10">
    <name type="scientific">marine sediment metagenome</name>
    <dbReference type="NCBI Taxonomy" id="412755"/>
    <lineage>
        <taxon>unclassified sequences</taxon>
        <taxon>metagenomes</taxon>
        <taxon>ecological metagenomes</taxon>
    </lineage>
</organism>
<gene>
    <name evidence="10" type="ORF">S12H4_47790</name>
</gene>
<dbReference type="PANTHER" id="PTHR11795">
    <property type="entry name" value="BRANCHED-CHAIN AMINO ACID TRANSPORT SYSTEM PERMEASE PROTEIN LIVH"/>
    <property type="match status" value="1"/>
</dbReference>
<comment type="caution">
    <text evidence="10">The sequence shown here is derived from an EMBL/GenBank/DDBJ whole genome shotgun (WGS) entry which is preliminary data.</text>
</comment>
<keyword evidence="3" id="KW-1003">Cell membrane</keyword>
<dbReference type="PANTHER" id="PTHR11795:SF445">
    <property type="entry name" value="AMINO ACID ABC TRANSPORTER PERMEASE PROTEIN"/>
    <property type="match status" value="1"/>
</dbReference>
<protein>
    <recommendedName>
        <fullName evidence="11">Branched-chain amino acid ABC transporter permease</fullName>
    </recommendedName>
</protein>
<keyword evidence="5" id="KW-0029">Amino-acid transport</keyword>
<evidence type="ECO:0000256" key="9">
    <source>
        <dbReference type="SAM" id="Phobius"/>
    </source>
</evidence>
<evidence type="ECO:0000256" key="7">
    <source>
        <dbReference type="ARBA" id="ARBA00023136"/>
    </source>
</evidence>
<comment type="subcellular location">
    <subcellularLocation>
        <location evidence="1">Cell membrane</location>
        <topology evidence="1">Multi-pass membrane protein</topology>
    </subcellularLocation>
</comment>
<reference evidence="10" key="1">
    <citation type="journal article" date="2014" name="Front. Microbiol.">
        <title>High frequency of phylogenetically diverse reductive dehalogenase-homologous genes in deep subseafloor sedimentary metagenomes.</title>
        <authorList>
            <person name="Kawai M."/>
            <person name="Futagami T."/>
            <person name="Toyoda A."/>
            <person name="Takaki Y."/>
            <person name="Nishi S."/>
            <person name="Hori S."/>
            <person name="Arai W."/>
            <person name="Tsubouchi T."/>
            <person name="Morono Y."/>
            <person name="Uchiyama I."/>
            <person name="Ito T."/>
            <person name="Fujiyama A."/>
            <person name="Inagaki F."/>
            <person name="Takami H."/>
        </authorList>
    </citation>
    <scope>NUCLEOTIDE SEQUENCE</scope>
    <source>
        <strain evidence="10">Expedition CK06-06</strain>
    </source>
</reference>
<keyword evidence="7 9" id="KW-0472">Membrane</keyword>
<proteinExistence type="inferred from homology"/>
<dbReference type="EMBL" id="BARW01029792">
    <property type="protein sequence ID" value="GAJ13335.1"/>
    <property type="molecule type" value="Genomic_DNA"/>
</dbReference>
<feature type="transmembrane region" description="Helical" evidence="9">
    <location>
        <begin position="7"/>
        <end position="28"/>
    </location>
</feature>
<keyword evidence="4 9" id="KW-0812">Transmembrane</keyword>
<feature type="transmembrane region" description="Helical" evidence="9">
    <location>
        <begin position="48"/>
        <end position="69"/>
    </location>
</feature>
<keyword evidence="2" id="KW-0813">Transport</keyword>
<dbReference type="Pfam" id="PF02653">
    <property type="entry name" value="BPD_transp_2"/>
    <property type="match status" value="1"/>
</dbReference>
<evidence type="ECO:0000256" key="4">
    <source>
        <dbReference type="ARBA" id="ARBA00022692"/>
    </source>
</evidence>
<evidence type="ECO:0000256" key="6">
    <source>
        <dbReference type="ARBA" id="ARBA00022989"/>
    </source>
</evidence>
<dbReference type="AlphaFoldDB" id="X1VTL3"/>
<dbReference type="GO" id="GO:0006865">
    <property type="term" value="P:amino acid transport"/>
    <property type="evidence" value="ECO:0007669"/>
    <property type="project" value="UniProtKB-KW"/>
</dbReference>
<feature type="non-terminal residue" evidence="10">
    <location>
        <position position="70"/>
    </location>
</feature>
<dbReference type="InterPro" id="IPR001851">
    <property type="entry name" value="ABC_transp_permease"/>
</dbReference>
<dbReference type="InterPro" id="IPR052157">
    <property type="entry name" value="BCAA_transport_permease"/>
</dbReference>
<evidence type="ECO:0000256" key="3">
    <source>
        <dbReference type="ARBA" id="ARBA00022475"/>
    </source>
</evidence>
<sequence length="70" mass="7527">MKIILEQLLNGLTIGSFYALIALGYSMVYGVMKLINFAHGDLFALGSYLGFTLLVSGSAYATVTFGIWAV</sequence>